<protein>
    <submittedName>
        <fullName evidence="1">Uncharacterized protein</fullName>
    </submittedName>
</protein>
<proteinExistence type="predicted"/>
<gene>
    <name evidence="1" type="ORF">DP202_11555</name>
</gene>
<accession>A0A330GA92</accession>
<name>A0A330GA92_ENTCL</name>
<organism evidence="1 2">
    <name type="scientific">Enterobacter cloacae</name>
    <dbReference type="NCBI Taxonomy" id="550"/>
    <lineage>
        <taxon>Bacteria</taxon>
        <taxon>Pseudomonadati</taxon>
        <taxon>Pseudomonadota</taxon>
        <taxon>Gammaproteobacteria</taxon>
        <taxon>Enterobacterales</taxon>
        <taxon>Enterobacteriaceae</taxon>
        <taxon>Enterobacter</taxon>
        <taxon>Enterobacter cloacae complex</taxon>
    </lineage>
</organism>
<dbReference type="AlphaFoldDB" id="A0A330GA92"/>
<dbReference type="EMBL" id="QMDH01000016">
    <property type="protein sequence ID" value="RAZ67498.1"/>
    <property type="molecule type" value="Genomic_DNA"/>
</dbReference>
<comment type="caution">
    <text evidence="1">The sequence shown here is derived from an EMBL/GenBank/DDBJ whole genome shotgun (WGS) entry which is preliminary data.</text>
</comment>
<reference evidence="1 2" key="1">
    <citation type="submission" date="2018-06" db="EMBL/GenBank/DDBJ databases">
        <title>ACT-28, a chromosomally-encoded AmpC with carbapenemase activity from Enterobacter kobei.</title>
        <authorList>
            <person name="Jousset A.B."/>
            <person name="Oueslati S."/>
            <person name="Bernabeu S."/>
            <person name="Takissian J."/>
            <person name="Creton E."/>
            <person name="Vogel A."/>
            <person name="Cotellon G."/>
            <person name="Bonnin R.A."/>
            <person name="Dortet L."/>
            <person name="Naas T."/>
        </authorList>
    </citation>
    <scope>NUCLEOTIDE SEQUENCE [LARGE SCALE GENOMIC DNA]</scope>
    <source>
        <strain evidence="1 2">99B3</strain>
    </source>
</reference>
<evidence type="ECO:0000313" key="2">
    <source>
        <dbReference type="Proteomes" id="UP000251576"/>
    </source>
</evidence>
<evidence type="ECO:0000313" key="1">
    <source>
        <dbReference type="EMBL" id="RAZ67498.1"/>
    </source>
</evidence>
<dbReference type="Proteomes" id="UP000251576">
    <property type="component" value="Unassembled WGS sequence"/>
</dbReference>
<sequence>MRLILAFAHLQRMGEFPSSSSSPSAFPTTLLLLRPAFVAGGLSGDRSCKLHKRSLNTIAENALSSVRRLRSLRSS</sequence>